<dbReference type="SUPFAM" id="SSF53178">
    <property type="entry name" value="Peptidyl-tRNA hydrolase-like"/>
    <property type="match status" value="1"/>
</dbReference>
<dbReference type="HAMAP" id="MF_00083">
    <property type="entry name" value="Pept_tRNA_hydro_bact"/>
    <property type="match status" value="1"/>
</dbReference>
<dbReference type="Pfam" id="PF01195">
    <property type="entry name" value="Pept_tRNA_hydro"/>
    <property type="match status" value="1"/>
</dbReference>
<comment type="subcellular location">
    <subcellularLocation>
        <location evidence="8">Cytoplasm</location>
    </subcellularLocation>
</comment>
<dbReference type="GO" id="GO:0000049">
    <property type="term" value="F:tRNA binding"/>
    <property type="evidence" value="ECO:0007669"/>
    <property type="project" value="UniProtKB-UniRule"/>
</dbReference>
<sequence>MSEPWLVIGLGNPGPKYAYNRHNVGYLVVGELLARARASLTKHKSGASVADVRLGLGPGGAPGPRAILAITNTYMNVSGAPVRSLTDFYSVGPERLLVVHDELDLPAHTLRLKRGGGEGGHNGLKSITQHVGTREYGRLRVGIDRPPGRMDPAAYVLQDFPAGQREDWGVSVAQAADVVEDVAGAGFEAAQMRLHSA</sequence>
<feature type="binding site" evidence="8">
    <location>
        <position position="76"/>
    </location>
    <ligand>
        <name>tRNA</name>
        <dbReference type="ChEBI" id="CHEBI:17843"/>
    </ligand>
</feature>
<feature type="binding site" evidence="8">
    <location>
        <position position="122"/>
    </location>
    <ligand>
        <name>tRNA</name>
        <dbReference type="ChEBI" id="CHEBI:17843"/>
    </ligand>
</feature>
<evidence type="ECO:0000256" key="4">
    <source>
        <dbReference type="ARBA" id="ARBA00022884"/>
    </source>
</evidence>
<dbReference type="PANTHER" id="PTHR17224:SF1">
    <property type="entry name" value="PEPTIDYL-TRNA HYDROLASE"/>
    <property type="match status" value="1"/>
</dbReference>
<feature type="binding site" evidence="8">
    <location>
        <position position="74"/>
    </location>
    <ligand>
        <name>tRNA</name>
        <dbReference type="ChEBI" id="CHEBI:17843"/>
    </ligand>
</feature>
<dbReference type="NCBIfam" id="TIGR00447">
    <property type="entry name" value="pth"/>
    <property type="match status" value="1"/>
</dbReference>
<dbReference type="FunFam" id="3.40.50.1470:FF:000001">
    <property type="entry name" value="Peptidyl-tRNA hydrolase"/>
    <property type="match status" value="1"/>
</dbReference>
<dbReference type="InterPro" id="IPR018171">
    <property type="entry name" value="Pept_tRNA_hydro_CS"/>
</dbReference>
<evidence type="ECO:0000313" key="9">
    <source>
        <dbReference type="EMBL" id="OKL53571.1"/>
    </source>
</evidence>
<evidence type="ECO:0000256" key="7">
    <source>
        <dbReference type="ARBA" id="ARBA00050038"/>
    </source>
</evidence>
<dbReference type="OrthoDB" id="9800507at2"/>
<comment type="caution">
    <text evidence="9">The sequence shown here is derived from an EMBL/GenBank/DDBJ whole genome shotgun (WGS) entry which is preliminary data.</text>
</comment>
<comment type="subunit">
    <text evidence="8">Monomer.</text>
</comment>
<dbReference type="AlphaFoldDB" id="A0A1Q5Q170"/>
<comment type="function">
    <text evidence="8">Hydrolyzes ribosome-free peptidyl-tRNAs (with 1 or more amino acids incorporated), which drop off the ribosome during protein synthesis, or as a result of ribosome stalling.</text>
</comment>
<evidence type="ECO:0000256" key="5">
    <source>
        <dbReference type="ARBA" id="ARBA00038063"/>
    </source>
</evidence>
<comment type="similarity">
    <text evidence="5 8">Belongs to the PTH family.</text>
</comment>
<dbReference type="EMBL" id="MQVR01000053">
    <property type="protein sequence ID" value="OKL53571.1"/>
    <property type="molecule type" value="Genomic_DNA"/>
</dbReference>
<comment type="function">
    <text evidence="8">Catalyzes the release of premature peptidyl moieties from peptidyl-tRNA molecules trapped in stalled 50S ribosomal subunits, and thus maintains levels of free tRNAs and 50S ribosomes.</text>
</comment>
<feature type="active site" description="Proton acceptor" evidence="8">
    <location>
        <position position="22"/>
    </location>
</feature>
<accession>A0A1Q5Q170</accession>
<proteinExistence type="inferred from homology"/>
<dbReference type="InterPro" id="IPR001328">
    <property type="entry name" value="Pept_tRNA_hydro"/>
</dbReference>
<keyword evidence="8" id="KW-0963">Cytoplasm</keyword>
<comment type="catalytic activity">
    <reaction evidence="6 8">
        <text>an N-acyl-L-alpha-aminoacyl-tRNA + H2O = an N-acyl-L-amino acid + a tRNA + H(+)</text>
        <dbReference type="Rhea" id="RHEA:54448"/>
        <dbReference type="Rhea" id="RHEA-COMP:10123"/>
        <dbReference type="Rhea" id="RHEA-COMP:13883"/>
        <dbReference type="ChEBI" id="CHEBI:15377"/>
        <dbReference type="ChEBI" id="CHEBI:15378"/>
        <dbReference type="ChEBI" id="CHEBI:59874"/>
        <dbReference type="ChEBI" id="CHEBI:78442"/>
        <dbReference type="ChEBI" id="CHEBI:138191"/>
        <dbReference type="EC" id="3.1.1.29"/>
    </reaction>
</comment>
<dbReference type="GO" id="GO:0005737">
    <property type="term" value="C:cytoplasm"/>
    <property type="evidence" value="ECO:0007669"/>
    <property type="project" value="UniProtKB-SubCell"/>
</dbReference>
<dbReference type="EC" id="3.1.1.29" evidence="1 8"/>
<organism evidence="9 10">
    <name type="scientific">Bowdeniella nasicola</name>
    <dbReference type="NCBI Taxonomy" id="208480"/>
    <lineage>
        <taxon>Bacteria</taxon>
        <taxon>Bacillati</taxon>
        <taxon>Actinomycetota</taxon>
        <taxon>Actinomycetes</taxon>
        <taxon>Actinomycetales</taxon>
        <taxon>Actinomycetaceae</taxon>
        <taxon>Bowdeniella</taxon>
    </lineage>
</organism>
<feature type="binding site" evidence="8">
    <location>
        <position position="17"/>
    </location>
    <ligand>
        <name>tRNA</name>
        <dbReference type="ChEBI" id="CHEBI:17843"/>
    </ligand>
</feature>
<name>A0A1Q5Q170_9ACTO</name>
<dbReference type="PANTHER" id="PTHR17224">
    <property type="entry name" value="PEPTIDYL-TRNA HYDROLASE"/>
    <property type="match status" value="1"/>
</dbReference>
<gene>
    <name evidence="8" type="primary">pth</name>
    <name evidence="9" type="ORF">BSZ39_08860</name>
</gene>
<dbReference type="PROSITE" id="PS01196">
    <property type="entry name" value="PEPT_TRNA_HYDROL_2"/>
    <property type="match status" value="1"/>
</dbReference>
<dbReference type="CDD" id="cd00462">
    <property type="entry name" value="PTH"/>
    <property type="match status" value="1"/>
</dbReference>
<dbReference type="GO" id="GO:0072344">
    <property type="term" value="P:rescue of stalled ribosome"/>
    <property type="evidence" value="ECO:0007669"/>
    <property type="project" value="UniProtKB-UniRule"/>
</dbReference>
<evidence type="ECO:0000313" key="10">
    <source>
        <dbReference type="Proteomes" id="UP000185628"/>
    </source>
</evidence>
<evidence type="ECO:0000256" key="3">
    <source>
        <dbReference type="ARBA" id="ARBA00022801"/>
    </source>
</evidence>
<feature type="site" description="Stabilizes the basic form of H active site to accept a proton" evidence="8">
    <location>
        <position position="101"/>
    </location>
</feature>
<evidence type="ECO:0000256" key="8">
    <source>
        <dbReference type="HAMAP-Rule" id="MF_00083"/>
    </source>
</evidence>
<dbReference type="GO" id="GO:0006515">
    <property type="term" value="P:protein quality control for misfolded or incompletely synthesized proteins"/>
    <property type="evidence" value="ECO:0007669"/>
    <property type="project" value="UniProtKB-UniRule"/>
</dbReference>
<reference evidence="10" key="1">
    <citation type="submission" date="2016-12" db="EMBL/GenBank/DDBJ databases">
        <authorList>
            <person name="Meng X."/>
        </authorList>
    </citation>
    <scope>NUCLEOTIDE SEQUENCE [LARGE SCALE GENOMIC DNA]</scope>
    <source>
        <strain evidence="10">DSM 19116</strain>
    </source>
</reference>
<keyword evidence="4 8" id="KW-0694">RNA-binding</keyword>
<dbReference type="Gene3D" id="3.40.50.1470">
    <property type="entry name" value="Peptidyl-tRNA hydrolase"/>
    <property type="match status" value="1"/>
</dbReference>
<evidence type="ECO:0000256" key="6">
    <source>
        <dbReference type="ARBA" id="ARBA00048707"/>
    </source>
</evidence>
<evidence type="ECO:0000256" key="1">
    <source>
        <dbReference type="ARBA" id="ARBA00013260"/>
    </source>
</evidence>
<keyword evidence="10" id="KW-1185">Reference proteome</keyword>
<keyword evidence="3 8" id="KW-0378">Hydrolase</keyword>
<keyword evidence="2 8" id="KW-0820">tRNA-binding</keyword>
<evidence type="ECO:0000256" key="2">
    <source>
        <dbReference type="ARBA" id="ARBA00022555"/>
    </source>
</evidence>
<dbReference type="GO" id="GO:0004045">
    <property type="term" value="F:peptidyl-tRNA hydrolase activity"/>
    <property type="evidence" value="ECO:0007669"/>
    <property type="project" value="UniProtKB-UniRule"/>
</dbReference>
<dbReference type="Proteomes" id="UP000185628">
    <property type="component" value="Unassembled WGS sequence"/>
</dbReference>
<dbReference type="InterPro" id="IPR036416">
    <property type="entry name" value="Pept_tRNA_hydro_sf"/>
</dbReference>
<dbReference type="RefSeq" id="WP_073716982.1">
    <property type="nucleotide sequence ID" value="NZ_MQVR01000053.1"/>
</dbReference>
<protein>
    <recommendedName>
        <fullName evidence="7 8">Peptidyl-tRNA hydrolase</fullName>
        <shortName evidence="8">Pth</shortName>
        <ecNumber evidence="1 8">3.1.1.29</ecNumber>
    </recommendedName>
</protein>
<feature type="site" description="Discriminates between blocked and unblocked aminoacyl-tRNA" evidence="8">
    <location>
        <position position="12"/>
    </location>
</feature>